<keyword evidence="2" id="KW-1185">Reference proteome</keyword>
<dbReference type="Proteomes" id="UP001218246">
    <property type="component" value="Unassembled WGS sequence"/>
</dbReference>
<evidence type="ECO:0000313" key="2">
    <source>
        <dbReference type="Proteomes" id="UP001218246"/>
    </source>
</evidence>
<evidence type="ECO:0008006" key="3">
    <source>
        <dbReference type="Google" id="ProtNLM"/>
    </source>
</evidence>
<organism evidence="1 2">
    <name type="scientific">Ectobacillus antri</name>
    <dbReference type="NCBI Taxonomy" id="2486280"/>
    <lineage>
        <taxon>Bacteria</taxon>
        <taxon>Bacillati</taxon>
        <taxon>Bacillota</taxon>
        <taxon>Bacilli</taxon>
        <taxon>Bacillales</taxon>
        <taxon>Bacillaceae</taxon>
        <taxon>Ectobacillus</taxon>
    </lineage>
</organism>
<comment type="caution">
    <text evidence="1">The sequence shown here is derived from an EMBL/GenBank/DDBJ whole genome shotgun (WGS) entry which is preliminary data.</text>
</comment>
<dbReference type="EMBL" id="JARULN010000001">
    <property type="protein sequence ID" value="MDG5753085.1"/>
    <property type="molecule type" value="Genomic_DNA"/>
</dbReference>
<name>A0ABT6H276_9BACI</name>
<sequence>MLYLLGNQEIKKLKNPSNAGINRRELINLSSLCDKELNYYLEYDFKKMYDSDTEKLLGKILFRFDNTPSLYYRNEFTFCKECISKGYHSILHQVDLFNKCFYHDIPLENRCPMCKRQYPYLLSDSGFMDAFICECGYTFNNIVDRREKFRQWTSFLSNFNIKNQRVLDWFNLNLDDYIYYASNYFLDKTQLEYMNIRSTFFYESLLKHYFSKGYGETISKSTSSKKIFSTRLTTGEVMKEQTENYNWLVKDIQDYYKKCAKNPWGERRYRHFYTEIYMDSISTYKSIARYIRKKVLKKHIKHLEDKKFYIVKNKITCKYSYVYYLWRYFVEGDDVFRYINSGIDKRIKKHVEVFCMNYPWNHEFENILYQFFDVSTLTDYSLSAIKWLINHTLAHLLLSLFVICLREVRSVESLTFNDLHQNITFKMYEYIPDFTIIVPKDKNKEMYFYKTRSIIQKIQEELVVMD</sequence>
<evidence type="ECO:0000313" key="1">
    <source>
        <dbReference type="EMBL" id="MDG5753085.1"/>
    </source>
</evidence>
<accession>A0ABT6H276</accession>
<proteinExistence type="predicted"/>
<dbReference type="RefSeq" id="WP_278017983.1">
    <property type="nucleotide sequence ID" value="NZ_JARRRY010000001.1"/>
</dbReference>
<protein>
    <recommendedName>
        <fullName evidence="3">Transposon Tn7 transposition protein TnsD C-termianl domain-containing protein</fullName>
    </recommendedName>
</protein>
<gene>
    <name evidence="1" type="ORF">P6P90_03605</name>
</gene>
<reference evidence="1 2" key="1">
    <citation type="submission" date="2023-04" db="EMBL/GenBank/DDBJ databases">
        <title>Ectobacillus antri isolated from activated sludge.</title>
        <authorList>
            <person name="Yan P."/>
            <person name="Liu X."/>
        </authorList>
    </citation>
    <scope>NUCLEOTIDE SEQUENCE [LARGE SCALE GENOMIC DNA]</scope>
    <source>
        <strain evidence="1 2">C18H</strain>
    </source>
</reference>